<proteinExistence type="predicted"/>
<accession>A0A1H8Y5N8</accession>
<protein>
    <submittedName>
        <fullName evidence="1">Uncharacterized protein</fullName>
    </submittedName>
</protein>
<dbReference type="OrthoDB" id="7057365at2"/>
<reference evidence="1 2" key="1">
    <citation type="submission" date="2016-10" db="EMBL/GenBank/DDBJ databases">
        <authorList>
            <person name="de Groot N.N."/>
        </authorList>
    </citation>
    <scope>NUCLEOTIDE SEQUENCE [LARGE SCALE GENOMIC DNA]</scope>
    <source>
        <strain evidence="1 2">DSM 13305</strain>
    </source>
</reference>
<gene>
    <name evidence="1" type="ORF">SAMN04490178_1442</name>
</gene>
<evidence type="ECO:0000313" key="2">
    <source>
        <dbReference type="Proteomes" id="UP000198847"/>
    </source>
</evidence>
<sequence length="190" mass="21841">MGLVIHSLEMLSPQADREYYIYILDYGWDEPLCNIIRDNFYKLSALACKTKSAVIIGTGEDMGHFDDEVLSWHSINGEDATDLLPAILITKTNPHQFKNRSRRARNLNDSDEQFKFVLIPLRKCCKSTSDVMPLITSIFKDIQNKKNLARFQITQQRKQGVGRAIVDSIILEPNFNGIGFSFKKFREFMS</sequence>
<dbReference type="Proteomes" id="UP000198847">
    <property type="component" value="Unassembled WGS sequence"/>
</dbReference>
<name>A0A1H8Y5N8_9FIRM</name>
<dbReference type="EMBL" id="FODY01000044">
    <property type="protein sequence ID" value="SEP47303.1"/>
    <property type="molecule type" value="Genomic_DNA"/>
</dbReference>
<organism evidence="1 2">
    <name type="scientific">Propionispora vibrioides</name>
    <dbReference type="NCBI Taxonomy" id="112903"/>
    <lineage>
        <taxon>Bacteria</taxon>
        <taxon>Bacillati</taxon>
        <taxon>Bacillota</taxon>
        <taxon>Negativicutes</taxon>
        <taxon>Selenomonadales</taxon>
        <taxon>Sporomusaceae</taxon>
        <taxon>Propionispora</taxon>
    </lineage>
</organism>
<evidence type="ECO:0000313" key="1">
    <source>
        <dbReference type="EMBL" id="SEP47303.1"/>
    </source>
</evidence>
<dbReference type="RefSeq" id="WP_091752296.1">
    <property type="nucleotide sequence ID" value="NZ_FODY01000044.1"/>
</dbReference>
<keyword evidence="2" id="KW-1185">Reference proteome</keyword>
<dbReference type="AlphaFoldDB" id="A0A1H8Y5N8"/>